<name>A0A9X1L651_9PROT</name>
<evidence type="ECO:0000256" key="10">
    <source>
        <dbReference type="ARBA" id="ARBA00023317"/>
    </source>
</evidence>
<comment type="cofactor">
    <cofactor evidence="11">
        <name>pyruvate</name>
        <dbReference type="ChEBI" id="CHEBI:15361"/>
    </cofactor>
    <text evidence="11">Binds 1 pyruvoyl group covalently per subunit.</text>
</comment>
<feature type="chain" id="PRO_5041026901" description="Phosphatidylserine decarboxylase beta chain" evidence="11">
    <location>
        <begin position="1"/>
        <end position="191"/>
    </location>
</feature>
<proteinExistence type="inferred from homology"/>
<comment type="subunit">
    <text evidence="11">Heterodimer of a large membrane-associated beta subunit and a small pyruvoyl-containing alpha subunit.</text>
</comment>
<dbReference type="InterPro" id="IPR033175">
    <property type="entry name" value="PSD-A"/>
</dbReference>
<feature type="transmembrane region" description="Helical" evidence="12">
    <location>
        <begin position="22"/>
        <end position="55"/>
    </location>
</feature>
<accession>A0A9X1L651</accession>
<keyword evidence="6 11" id="KW-0865">Zymogen</keyword>
<evidence type="ECO:0000313" key="14">
    <source>
        <dbReference type="Proteomes" id="UP001139311"/>
    </source>
</evidence>
<dbReference type="Proteomes" id="UP001139311">
    <property type="component" value="Unassembled WGS sequence"/>
</dbReference>
<organism evidence="13 14">
    <name type="scientific">Roseicella aerolata</name>
    <dbReference type="NCBI Taxonomy" id="2883479"/>
    <lineage>
        <taxon>Bacteria</taxon>
        <taxon>Pseudomonadati</taxon>
        <taxon>Pseudomonadota</taxon>
        <taxon>Alphaproteobacteria</taxon>
        <taxon>Acetobacterales</taxon>
        <taxon>Roseomonadaceae</taxon>
        <taxon>Roseicella</taxon>
    </lineage>
</organism>
<keyword evidence="3 11" id="KW-0210">Decarboxylase</keyword>
<evidence type="ECO:0000256" key="8">
    <source>
        <dbReference type="ARBA" id="ARBA00023239"/>
    </source>
</evidence>
<keyword evidence="5 11" id="KW-0472">Membrane</keyword>
<evidence type="ECO:0000256" key="12">
    <source>
        <dbReference type="SAM" id="Phobius"/>
    </source>
</evidence>
<feature type="modified residue" description="Pyruvic acid (Ser); by autocatalysis" evidence="11">
    <location>
        <position position="192"/>
    </location>
</feature>
<dbReference type="Pfam" id="PF02666">
    <property type="entry name" value="PS_Dcarbxylase"/>
    <property type="match status" value="1"/>
</dbReference>
<keyword evidence="14" id="KW-1185">Reference proteome</keyword>
<evidence type="ECO:0000256" key="11">
    <source>
        <dbReference type="HAMAP-Rule" id="MF_00664"/>
    </source>
</evidence>
<dbReference type="GO" id="GO:0004609">
    <property type="term" value="F:phosphatidylserine decarboxylase activity"/>
    <property type="evidence" value="ECO:0007669"/>
    <property type="project" value="UniProtKB-UniRule"/>
</dbReference>
<dbReference type="GO" id="GO:0005886">
    <property type="term" value="C:plasma membrane"/>
    <property type="evidence" value="ECO:0007669"/>
    <property type="project" value="UniProtKB-SubCell"/>
</dbReference>
<dbReference type="NCBIfam" id="NF003679">
    <property type="entry name" value="PRK05305.1-3"/>
    <property type="match status" value="1"/>
</dbReference>
<comment type="PTM">
    <text evidence="11">Is synthesized initially as an inactive proenzyme. Formation of the active enzyme involves a self-maturation process in which the active site pyruvoyl group is generated from an internal serine residue via an autocatalytic post-translational modification. Two non-identical subunits are generated from the proenzyme in this reaction, and the pyruvate is formed at the N-terminus of the alpha chain, which is derived from the carboxyl end of the proenzyme. The post-translation cleavage follows an unusual pathway, termed non-hydrolytic serinolysis, in which the side chain hydroxyl group of the serine supplies its oxygen atom to form the C-terminus of the beta chain, while the remainder of the serine residue undergoes an oxidative deamination to produce ammonia and the pyruvoyl prosthetic group on the alpha chain.</text>
</comment>
<dbReference type="PANTHER" id="PTHR35809">
    <property type="entry name" value="ARCHAETIDYLSERINE DECARBOXYLASE PROENZYME-RELATED"/>
    <property type="match status" value="1"/>
</dbReference>
<feature type="site" description="Cleavage (non-hydrolytic); by autocatalysis" evidence="11">
    <location>
        <begin position="191"/>
        <end position="192"/>
    </location>
</feature>
<feature type="chain" id="PRO_5041026900" description="Phosphatidylserine decarboxylase alpha chain" evidence="11">
    <location>
        <begin position="192"/>
        <end position="229"/>
    </location>
</feature>
<evidence type="ECO:0000313" key="13">
    <source>
        <dbReference type="EMBL" id="MCB4820466.1"/>
    </source>
</evidence>
<keyword evidence="10 11" id="KW-0670">Pyruvate</keyword>
<dbReference type="NCBIfam" id="NF003678">
    <property type="entry name" value="PRK05305.1-2"/>
    <property type="match status" value="1"/>
</dbReference>
<keyword evidence="8 11" id="KW-0456">Lyase</keyword>
<comment type="catalytic activity">
    <reaction evidence="11">
        <text>a 1,2-diacyl-sn-glycero-3-phospho-L-serine + H(+) = a 1,2-diacyl-sn-glycero-3-phosphoethanolamine + CO2</text>
        <dbReference type="Rhea" id="RHEA:20828"/>
        <dbReference type="ChEBI" id="CHEBI:15378"/>
        <dbReference type="ChEBI" id="CHEBI:16526"/>
        <dbReference type="ChEBI" id="CHEBI:57262"/>
        <dbReference type="ChEBI" id="CHEBI:64612"/>
        <dbReference type="EC" id="4.1.1.65"/>
    </reaction>
</comment>
<dbReference type="InterPro" id="IPR003817">
    <property type="entry name" value="PS_Dcarbxylase"/>
</dbReference>
<evidence type="ECO:0000256" key="7">
    <source>
        <dbReference type="ARBA" id="ARBA00023209"/>
    </source>
</evidence>
<evidence type="ECO:0000256" key="9">
    <source>
        <dbReference type="ARBA" id="ARBA00023264"/>
    </source>
</evidence>
<dbReference type="HAMAP" id="MF_00664">
    <property type="entry name" value="PS_decarb_PSD_A"/>
    <property type="match status" value="1"/>
</dbReference>
<keyword evidence="12" id="KW-1133">Transmembrane helix</keyword>
<comment type="caution">
    <text evidence="13">The sequence shown here is derived from an EMBL/GenBank/DDBJ whole genome shotgun (WGS) entry which is preliminary data.</text>
</comment>
<evidence type="ECO:0000256" key="1">
    <source>
        <dbReference type="ARBA" id="ARBA00022475"/>
    </source>
</evidence>
<evidence type="ECO:0000256" key="5">
    <source>
        <dbReference type="ARBA" id="ARBA00023136"/>
    </source>
</evidence>
<comment type="function">
    <text evidence="11">Catalyzes the formation of phosphatidylethanolamine (PtdEtn) from phosphatidylserine (PtdSer).</text>
</comment>
<sequence length="229" mass="24955">MALGRSLRLVLAPPHPAGRPFIYGGVAAAVLGGWLLGGWLFWLGTFFTLFCLYFFRDPTRVPPERENLVLAPADGRIVSVIQAVPPEELGLGPAPRWRVAIFLSVLDVHVNRLPVTGTVTRIAYRHGKYLNASLDKASVDNERNAVALRLLDGRDLAVVQIAGLIARRILCDIREGDQVQAGDRFGIIRFGSRTDVYLPEGVRPLVTEGQTMIGGETVIADLTPPRGLA</sequence>
<keyword evidence="1 11" id="KW-1003">Cell membrane</keyword>
<keyword evidence="9 11" id="KW-1208">Phospholipid metabolism</keyword>
<dbReference type="AlphaFoldDB" id="A0A9X1L651"/>
<evidence type="ECO:0000256" key="4">
    <source>
        <dbReference type="ARBA" id="ARBA00023098"/>
    </source>
</evidence>
<dbReference type="PANTHER" id="PTHR35809:SF1">
    <property type="entry name" value="ARCHAETIDYLSERINE DECARBOXYLASE PROENZYME-RELATED"/>
    <property type="match status" value="1"/>
</dbReference>
<dbReference type="RefSeq" id="WP_226603725.1">
    <property type="nucleotide sequence ID" value="NZ_JAJAQI010000002.1"/>
</dbReference>
<keyword evidence="7 11" id="KW-0594">Phospholipid biosynthesis</keyword>
<dbReference type="EC" id="4.1.1.65" evidence="11"/>
<reference evidence="13" key="1">
    <citation type="submission" date="2021-10" db="EMBL/GenBank/DDBJ databases">
        <title>Roseicella aerolatum sp. nov., isolated from aerosols of e-waste dismantling site.</title>
        <authorList>
            <person name="Qin T."/>
        </authorList>
    </citation>
    <scope>NUCLEOTIDE SEQUENCE</scope>
    <source>
        <strain evidence="13">GB24</strain>
    </source>
</reference>
<evidence type="ECO:0000256" key="2">
    <source>
        <dbReference type="ARBA" id="ARBA00022516"/>
    </source>
</evidence>
<comment type="pathway">
    <text evidence="11">Phospholipid metabolism; phosphatidylethanolamine biosynthesis; phosphatidylethanolamine from CDP-diacylglycerol: step 2/2.</text>
</comment>
<keyword evidence="4 11" id="KW-0443">Lipid metabolism</keyword>
<evidence type="ECO:0000256" key="6">
    <source>
        <dbReference type="ARBA" id="ARBA00023145"/>
    </source>
</evidence>
<protein>
    <recommendedName>
        <fullName evidence="11">Phosphatidylserine decarboxylase proenzyme</fullName>
        <ecNumber evidence="11">4.1.1.65</ecNumber>
    </recommendedName>
    <component>
        <recommendedName>
            <fullName evidence="11">Phosphatidylserine decarboxylase alpha chain</fullName>
        </recommendedName>
    </component>
    <component>
        <recommendedName>
            <fullName evidence="11">Phosphatidylserine decarboxylase beta chain</fullName>
        </recommendedName>
    </component>
</protein>
<evidence type="ECO:0000256" key="3">
    <source>
        <dbReference type="ARBA" id="ARBA00022793"/>
    </source>
</evidence>
<keyword evidence="12" id="KW-0812">Transmembrane</keyword>
<comment type="subcellular location">
    <subcellularLocation>
        <location evidence="11">Cell membrane</location>
        <topology evidence="11">Peripheral membrane protein</topology>
    </subcellularLocation>
</comment>
<keyword evidence="2 11" id="KW-0444">Lipid biosynthesis</keyword>
<dbReference type="GO" id="GO:0006646">
    <property type="term" value="P:phosphatidylethanolamine biosynthetic process"/>
    <property type="evidence" value="ECO:0007669"/>
    <property type="project" value="UniProtKB-UniRule"/>
</dbReference>
<feature type="active site" description="Schiff-base intermediate with substrate; via pyruvic acid" evidence="11">
    <location>
        <position position="192"/>
    </location>
</feature>
<dbReference type="EMBL" id="JAJAQI010000002">
    <property type="protein sequence ID" value="MCB4820466.1"/>
    <property type="molecule type" value="Genomic_DNA"/>
</dbReference>
<comment type="similarity">
    <text evidence="11">Belongs to the phosphatidylserine decarboxylase family. PSD-A subfamily.</text>
</comment>
<gene>
    <name evidence="11" type="primary">psd</name>
    <name evidence="13" type="ORF">LHA35_01805</name>
</gene>